<feature type="region of interest" description="Disordered" evidence="2">
    <location>
        <begin position="32"/>
        <end position="53"/>
    </location>
</feature>
<dbReference type="Proteomes" id="UP000247715">
    <property type="component" value="Unassembled WGS sequence"/>
</dbReference>
<dbReference type="RefSeq" id="WP_110858418.1">
    <property type="nucleotide sequence ID" value="NZ_LS991949.1"/>
</dbReference>
<feature type="coiled-coil region" evidence="1">
    <location>
        <begin position="210"/>
        <end position="237"/>
    </location>
</feature>
<evidence type="ECO:0000256" key="3">
    <source>
        <dbReference type="SAM" id="SignalP"/>
    </source>
</evidence>
<evidence type="ECO:0000256" key="1">
    <source>
        <dbReference type="SAM" id="Coils"/>
    </source>
</evidence>
<protein>
    <recommendedName>
        <fullName evidence="6">Lipoprotein</fullName>
    </recommendedName>
</protein>
<dbReference type="Gene3D" id="3.40.50.1110">
    <property type="entry name" value="SGNH hydrolase"/>
    <property type="match status" value="1"/>
</dbReference>
<evidence type="ECO:0008006" key="6">
    <source>
        <dbReference type="Google" id="ProtNLM"/>
    </source>
</evidence>
<organism evidence="4 5">
    <name type="scientific">Metamycoplasma alkalescens</name>
    <dbReference type="NCBI Taxonomy" id="45363"/>
    <lineage>
        <taxon>Bacteria</taxon>
        <taxon>Bacillati</taxon>
        <taxon>Mycoplasmatota</taxon>
        <taxon>Mycoplasmoidales</taxon>
        <taxon>Metamycoplasmataceae</taxon>
        <taxon>Metamycoplasma</taxon>
    </lineage>
</organism>
<dbReference type="EMBL" id="QKLP01000011">
    <property type="protein sequence ID" value="PYF42533.1"/>
    <property type="molecule type" value="Genomic_DNA"/>
</dbReference>
<feature type="signal peptide" evidence="3">
    <location>
        <begin position="1"/>
        <end position="28"/>
    </location>
</feature>
<feature type="chain" id="PRO_5016442190" description="Lipoprotein" evidence="3">
    <location>
        <begin position="29"/>
        <end position="1839"/>
    </location>
</feature>
<reference evidence="4 5" key="1">
    <citation type="submission" date="2018-06" db="EMBL/GenBank/DDBJ databases">
        <title>Genomic Encyclopedia of Archaeal and Bacterial Type Strains, Phase II (KMG-II): from individual species to whole genera.</title>
        <authorList>
            <person name="Goeker M."/>
        </authorList>
    </citation>
    <scope>NUCLEOTIDE SEQUENCE [LARGE SCALE GENOMIC DNA]</scope>
    <source>
        <strain evidence="4 5">ATCC 29103</strain>
    </source>
</reference>
<evidence type="ECO:0000256" key="2">
    <source>
        <dbReference type="SAM" id="MobiDB-lite"/>
    </source>
</evidence>
<evidence type="ECO:0000313" key="5">
    <source>
        <dbReference type="Proteomes" id="UP000247715"/>
    </source>
</evidence>
<accession>A0A318U4A0</accession>
<sequence>MKPNKKIKKISNLPMLIPLGLTIPLFSAACDDKSNNKNNNDQNQKNNQSQKPINGQVNYLAIGDDYAIGHNNTENSKNNNWFNKEKNEVYGVSYASYLANAILLVNDQKTNLAAYENYGIANSKIEDWLFLLNNAKYSNQKQSFEQIQQLNKDLSLINTDLTSEKLVQAIQKANLLTISIGFNDIFKKHEILGLIFNQDEKIQERIEDFKNKINQRIDNLKTYYANLIDEIKQINQEINISLTGFLSPLLHTINLQGNNELNEVLKVATKKLNDTIISVAEQKNLNFYSFENKDYIWQNNSNFTTDFLSIYPNKNAYKKLGQDIFAKMSMTNDDYNKLFNNQEKSNHVNALEFEKQATTVKSLIFGINDSKTDSYNKEYPFEKNQINKEIITSEKQNSLNEALLKELKLNLNNSKNDEIKNIISNLLSILGITKKEVYQTFLDLCDSLIQKNEIDLLKTFFNKILDSKMTKDTLNKANIAILELLAKQSDTNTSFANIKKLINDQWLKNNNFYFLIKEILDKKYLENKENKEFLANNLANFIKAMFKDEILNKIFPSSLKKLILQKVSIEKQLDAVMQKISINLLDQKNQEKYFKFDKFEDFIKEVLIDTKEEIIVLFAESIKQIKNNKNTFDNTINEIGNELKNVYQIKNERIDAIKYFLSNFIENLDFNQNNKNQLSYQLLDQFAKTILTNLDKNVKINRKFFESLALDNKNAINKNNKLFFELISHIPNKTGLEKDKYNNGMIYLAASLVKIDKFLDPKEISDLNKNKDSLFAFIKNLSEAEGKGSLNKEGKRNLEGFISLAIDDGLDNGLIKSLLDKFGNYVIVSPLTNYIKNNNLEDEILKLNPEKNVKEVITNWFKGIYDSITNKDVVEKIKKLSYDIIFDNGKKYNKENPEKFIVSILKNIDKNGLTEIINELFKQLTTNEKNFSLITDIFVITLDSKLKIKLDVNEKNEIAKDINNLIKNIPDSELLKTIKNEIIEIIKSIEKEKVNNFSDLQKELTNKFSASIGKIINQKNIGQLFDLLLIENNKNKENNQPKINIILKWTKLILSKINNSNKDHIKELISEFLSNSTIKSFLEKQINRIEEIILKEDSNAKQFAKKTIEKINKIIFNNDENNFVDLSLDWILGIKEEELKNINNWSDFISKIISSKSKEISSSIKPIIKELTNDRAYLKDLFSFSIKAVGKKYKFSYEGTEIENIANFLARSISNLNDDGTLSNTISAFLKNLIENISSKEIKIEEIKENIISSLKQIDYEKLFTEDFFKKAALAVFDKSVKKDEFEKELQSLYNFLSENLPKLKNSAVRRKRNTSENKENNNFLRKLESIIINALKGLNSSLNKIDHKEISDSITNTITKIIKDQIGKVIKNIDSEIVSNNKLEKIVNIVIENKYFNELISDIITDFLAGKKIESNNIGSIISKILENVSSKLNNDIVNIVKKFTLDEKLINELVTDLIEFLSLEKTNEEDKEFLGKLIKEIINYLAETNYFKTKIIKRTTDFLVSYSKEFDITKPFQWIVDFSEKIKSGFTNSDLDILGELIGDSKPINSENLIKIINLVFEKSNFENSILYKMLRNINMNPEISKRTNMDTLNAQTKISNIFNRNGNSKPDQTDPNNITPGLDILKLADDIFRMLHNEYKKVEELNFKEKIETNEWKAVYRLKVAIDFIIFEIFGRETLTDKREDVKWWQFNKLSLYTGTRAILWEVQEGTNIRAIPFLSSKFSGMQAYFKKQDDRRQFTNYAISNKGGWKYFEEDNYGPESITYIITSSGYSHEEKDKLKPINFQVDEQNKEKISKKEYVLLTLKEGGYAKFMKLNKRKSKSTWSGLDKIEFDKW</sequence>
<keyword evidence="3" id="KW-0732">Signal</keyword>
<name>A0A318U4A0_9BACT</name>
<evidence type="ECO:0000313" key="4">
    <source>
        <dbReference type="EMBL" id="PYF42533.1"/>
    </source>
</evidence>
<dbReference type="InterPro" id="IPR036514">
    <property type="entry name" value="SGNH_hydro_sf"/>
</dbReference>
<dbReference type="PROSITE" id="PS51257">
    <property type="entry name" value="PROKAR_LIPOPROTEIN"/>
    <property type="match status" value="1"/>
</dbReference>
<dbReference type="SUPFAM" id="SSF52266">
    <property type="entry name" value="SGNH hydrolase"/>
    <property type="match status" value="1"/>
</dbReference>
<proteinExistence type="predicted"/>
<feature type="compositionally biased region" description="Low complexity" evidence="2">
    <location>
        <begin position="36"/>
        <end position="51"/>
    </location>
</feature>
<gene>
    <name evidence="4" type="ORF">BCF88_1114</name>
</gene>
<comment type="caution">
    <text evidence="4">The sequence shown here is derived from an EMBL/GenBank/DDBJ whole genome shotgun (WGS) entry which is preliminary data.</text>
</comment>
<keyword evidence="1" id="KW-0175">Coiled coil</keyword>